<dbReference type="SMART" id="SM00369">
    <property type="entry name" value="LRR_TYP"/>
    <property type="match status" value="29"/>
</dbReference>
<dbReference type="PRINTS" id="PR00019">
    <property type="entry name" value="LEURICHRPT"/>
</dbReference>
<evidence type="ECO:0000256" key="1">
    <source>
        <dbReference type="ARBA" id="ARBA00004236"/>
    </source>
</evidence>
<evidence type="ECO:0008006" key="11">
    <source>
        <dbReference type="Google" id="ProtNLM"/>
    </source>
</evidence>
<gene>
    <name evidence="9" type="ORF">ACAOBT_LOCUS11247</name>
</gene>
<dbReference type="FunFam" id="3.80.10.10:FF:000770">
    <property type="entry name" value="Uncharacterized protein"/>
    <property type="match status" value="1"/>
</dbReference>
<dbReference type="FunFam" id="3.80.10.10:FF:001167">
    <property type="entry name" value="Chaoptin"/>
    <property type="match status" value="1"/>
</dbReference>
<dbReference type="SUPFAM" id="SSF52047">
    <property type="entry name" value="RNI-like"/>
    <property type="match status" value="1"/>
</dbReference>
<evidence type="ECO:0000313" key="10">
    <source>
        <dbReference type="Proteomes" id="UP001152888"/>
    </source>
</evidence>
<keyword evidence="4" id="KW-0732">Signal</keyword>
<dbReference type="InterPro" id="IPR032675">
    <property type="entry name" value="LRR_dom_sf"/>
</dbReference>
<evidence type="ECO:0000256" key="7">
    <source>
        <dbReference type="ARBA" id="ARBA00023180"/>
    </source>
</evidence>
<evidence type="ECO:0000256" key="5">
    <source>
        <dbReference type="ARBA" id="ARBA00022737"/>
    </source>
</evidence>
<keyword evidence="7" id="KW-0325">Glycoprotein</keyword>
<sequence length="1292" mass="146593">MDALHIIKLAYALIIGFFLLMIWVSLIESRELDSAHYPPCFFNPLCTCSKSVPDLGVVRCLDVHLPRIPETVNISKVFMLHLEDNELRTIEPFFLQSTGLYKIIISNNPLYVVSDEAFIGLERSLWELEISHCSLTRVPNRAIRYLQKLRLLDLTGNDINKITPENWRGLESSLEVLILSDNSISHVPSDAFSGLPHLDTIDLRGNNLREIDPSVFRDGMGKLANLILADNQLSSIPYQALQPLKSLKTLDLGYNRINKMSPATEPGVNINLNFQLNLDILRLEYNQLNILAPPSFQYFNVLNKTYLDGNPIHTLEENAFRQAKIRELFLRGCGLTEVEPSAFSGLENYLELLDLSGNNISNLPQDIFHRFESLRTLSLRDNVLKDLNPVETFISFQFTLYELDLSGSENMPFSLQDLRRLRGLRTLALSRLKQPTLSPDDFLEFGIDLEELRITSAGLQTIKSKAFKYIHGLQKVDFSDNIISTLENNAFTDISHSLEHLKLAHGLSSSVSNIPTDPLKVLVNLKGLDLSNNRIKTMPDTSFHFLTKLQRLELQDNIIETVSKGTFQGDIHGELEEIFLSYNNIRSIGQHTFVHLPHLQQLHLDDNKIESLERRAFMNLEQIKRLNLKGNKISSISYEAFQNLPNLEDLDLSFNQLKTFDFMMLDQVGTLSIFKVNASYNKLTDLMINVPLQFEGGSICLFCADLGGVHSNIRILDLSHNNITLISKQFFRPIELSLTHLYLSHNSIWNATKDVFGSMRHLQWLDISSNGMYEMDFDMFRNTKRLQVLIASHNRIADIPNDLFRFLSYLRLVDFSHNRLRFLPDSLFREEGLERLDVSHNLLSKLPLNSMSVAAAMSLCELDLSWNSISSLAHGGLLSRFKNLNVLDLSYNRLAQIDAGTFKGLPRLSNLDLSHNSQLALEHNGLSFQGLEYSLLHLDLDNVSLTMVPSLPTPNLATLSLAHNSLPTVPPEMATNMTNLQSLNLNHNDLTAVPIVTHSLLELRYFSMAANPVTFLSNTSLLGVADRLVELDIRDFDLNTLEAGIFCKMYALRTLKMDFYRSVKNFNIPAVLQFSTGLKELEIHVDESTDTNLEKEMAGELPSKLRNITFSGRGLKKLGNNVLQGVRSPVLHFCVRNTSILKIPSNIFQNAGWAKNLTVDVRDNGGLQTLNNPSTGSRPDLYRRTFLMDLKLTGNRWTCDCNLGWVEVWMRKRRQYICEHSPPIYESSPHDSEYRCRQTDDDLRTALCSNKNNNTVIDTLKTDIECGWSSSKNLQGFASGIVLVFVVLTRFV</sequence>
<proteinExistence type="predicted"/>
<evidence type="ECO:0000256" key="4">
    <source>
        <dbReference type="ARBA" id="ARBA00022729"/>
    </source>
</evidence>
<evidence type="ECO:0000256" key="6">
    <source>
        <dbReference type="ARBA" id="ARBA00023136"/>
    </source>
</evidence>
<dbReference type="PANTHER" id="PTHR24366:SF96">
    <property type="entry name" value="LEUCINE RICH REPEAT CONTAINING 53"/>
    <property type="match status" value="1"/>
</dbReference>
<dbReference type="PANTHER" id="PTHR24366">
    <property type="entry name" value="IG(IMMUNOGLOBULIN) AND LRR(LEUCINE RICH REPEAT) DOMAINS"/>
    <property type="match status" value="1"/>
</dbReference>
<accession>A0A9P0KHA0</accession>
<evidence type="ECO:0000256" key="2">
    <source>
        <dbReference type="ARBA" id="ARBA00022475"/>
    </source>
</evidence>
<keyword evidence="8" id="KW-1133">Transmembrane helix</keyword>
<dbReference type="GO" id="GO:0005886">
    <property type="term" value="C:plasma membrane"/>
    <property type="evidence" value="ECO:0007669"/>
    <property type="project" value="UniProtKB-SubCell"/>
</dbReference>
<dbReference type="InterPro" id="IPR003591">
    <property type="entry name" value="Leu-rich_rpt_typical-subtyp"/>
</dbReference>
<name>A0A9P0KHA0_ACAOB</name>
<keyword evidence="5" id="KW-0677">Repeat</keyword>
<dbReference type="SMART" id="SM00365">
    <property type="entry name" value="LRR_SD22"/>
    <property type="match status" value="12"/>
</dbReference>
<comment type="subcellular location">
    <subcellularLocation>
        <location evidence="1">Cell membrane</location>
    </subcellularLocation>
</comment>
<dbReference type="EMBL" id="CAKOFQ010006828">
    <property type="protein sequence ID" value="CAH1974717.1"/>
    <property type="molecule type" value="Genomic_DNA"/>
</dbReference>
<evidence type="ECO:0000256" key="3">
    <source>
        <dbReference type="ARBA" id="ARBA00022614"/>
    </source>
</evidence>
<dbReference type="InterPro" id="IPR001611">
    <property type="entry name" value="Leu-rich_rpt"/>
</dbReference>
<dbReference type="SUPFAM" id="SSF52058">
    <property type="entry name" value="L domain-like"/>
    <property type="match status" value="4"/>
</dbReference>
<evidence type="ECO:0000313" key="9">
    <source>
        <dbReference type="EMBL" id="CAH1974717.1"/>
    </source>
</evidence>
<comment type="caution">
    <text evidence="9">The sequence shown here is derived from an EMBL/GenBank/DDBJ whole genome shotgun (WGS) entry which is preliminary data.</text>
</comment>
<dbReference type="PROSITE" id="PS51450">
    <property type="entry name" value="LRR"/>
    <property type="match status" value="10"/>
</dbReference>
<keyword evidence="2" id="KW-1003">Cell membrane</keyword>
<keyword evidence="10" id="KW-1185">Reference proteome</keyword>
<dbReference type="Pfam" id="PF13855">
    <property type="entry name" value="LRR_8"/>
    <property type="match status" value="10"/>
</dbReference>
<dbReference type="GO" id="GO:0048468">
    <property type="term" value="P:cell development"/>
    <property type="evidence" value="ECO:0007669"/>
    <property type="project" value="UniProtKB-ARBA"/>
</dbReference>
<keyword evidence="6 8" id="KW-0472">Membrane</keyword>
<dbReference type="OrthoDB" id="1111193at2759"/>
<evidence type="ECO:0000256" key="8">
    <source>
        <dbReference type="SAM" id="Phobius"/>
    </source>
</evidence>
<reference evidence="9" key="1">
    <citation type="submission" date="2022-03" db="EMBL/GenBank/DDBJ databases">
        <authorList>
            <person name="Sayadi A."/>
        </authorList>
    </citation>
    <scope>NUCLEOTIDE SEQUENCE</scope>
</reference>
<organism evidence="9 10">
    <name type="scientific">Acanthoscelides obtectus</name>
    <name type="common">Bean weevil</name>
    <name type="synonym">Bruchus obtectus</name>
    <dbReference type="NCBI Taxonomy" id="200917"/>
    <lineage>
        <taxon>Eukaryota</taxon>
        <taxon>Metazoa</taxon>
        <taxon>Ecdysozoa</taxon>
        <taxon>Arthropoda</taxon>
        <taxon>Hexapoda</taxon>
        <taxon>Insecta</taxon>
        <taxon>Pterygota</taxon>
        <taxon>Neoptera</taxon>
        <taxon>Endopterygota</taxon>
        <taxon>Coleoptera</taxon>
        <taxon>Polyphaga</taxon>
        <taxon>Cucujiformia</taxon>
        <taxon>Chrysomeloidea</taxon>
        <taxon>Chrysomelidae</taxon>
        <taxon>Bruchinae</taxon>
        <taxon>Bruchini</taxon>
        <taxon>Acanthoscelides</taxon>
    </lineage>
</organism>
<protein>
    <recommendedName>
        <fullName evidence="11">Chaoptin</fullName>
    </recommendedName>
</protein>
<keyword evidence="8" id="KW-0812">Transmembrane</keyword>
<feature type="transmembrane region" description="Helical" evidence="8">
    <location>
        <begin position="9"/>
        <end position="27"/>
    </location>
</feature>
<keyword evidence="3" id="KW-0433">Leucine-rich repeat</keyword>
<dbReference type="Proteomes" id="UP001152888">
    <property type="component" value="Unassembled WGS sequence"/>
</dbReference>
<dbReference type="Gene3D" id="3.80.10.10">
    <property type="entry name" value="Ribonuclease Inhibitor"/>
    <property type="match status" value="7"/>
</dbReference>